<name>A0ABN2Q4K1_9MICO</name>
<dbReference type="InterPro" id="IPR029044">
    <property type="entry name" value="Nucleotide-diphossugar_trans"/>
</dbReference>
<reference evidence="2 3" key="1">
    <citation type="journal article" date="2019" name="Int. J. Syst. Evol. Microbiol.">
        <title>The Global Catalogue of Microorganisms (GCM) 10K type strain sequencing project: providing services to taxonomists for standard genome sequencing and annotation.</title>
        <authorList>
            <consortium name="The Broad Institute Genomics Platform"/>
            <consortium name="The Broad Institute Genome Sequencing Center for Infectious Disease"/>
            <person name="Wu L."/>
            <person name="Ma J."/>
        </authorList>
    </citation>
    <scope>NUCLEOTIDE SEQUENCE [LARGE SCALE GENOMIC DNA]</scope>
    <source>
        <strain evidence="2 3">JCM 13584</strain>
    </source>
</reference>
<dbReference type="Proteomes" id="UP001499954">
    <property type="component" value="Unassembled WGS sequence"/>
</dbReference>
<gene>
    <name evidence="2" type="ORF">GCM10009717_07380</name>
</gene>
<sequence length="372" mass="41168">MIPTKNVERYIDACLASVLGQSYWRVEVIVVDDASTDRTRSKLARWVSKDSRVQVFDVDVSDPNAARNFGIERARGEYVTFLDGDDVLLAGAYRDLIASLRATGSDFVVGSYDRLVGGRRTPAAFWIDEAHRVDRPGTTVQAFPDIMVNAVQWTKLYVRRFWDEAGLRFPEGGHFQDQIVSASAYSRASRFDVASRRIVAWRIRLEGTSMTQQTVSPRQVSDRFGSAAAALAIVRAEAGADVAEERLIQFLSNDVAIAAAQLPGMGDEACRALRAGLLALAPPIERRAVWDRVPAESKVLYALLIAGDEARARAYVEQGGLDLLAHELVVVDGRTYVTLPFWDDQDAALPLAWFQAAPRELRAFEHARSSAH</sequence>
<dbReference type="Gene3D" id="3.90.550.10">
    <property type="entry name" value="Spore Coat Polysaccharide Biosynthesis Protein SpsA, Chain A"/>
    <property type="match status" value="1"/>
</dbReference>
<dbReference type="PANTHER" id="PTHR22916:SF3">
    <property type="entry name" value="UDP-GLCNAC:BETAGAL BETA-1,3-N-ACETYLGLUCOSAMINYLTRANSFERASE-LIKE PROTEIN 1"/>
    <property type="match status" value="1"/>
</dbReference>
<dbReference type="InterPro" id="IPR001173">
    <property type="entry name" value="Glyco_trans_2-like"/>
</dbReference>
<accession>A0ABN2Q4K1</accession>
<feature type="domain" description="Glycosyltransferase 2-like" evidence="1">
    <location>
        <begin position="2"/>
        <end position="115"/>
    </location>
</feature>
<organism evidence="2 3">
    <name type="scientific">Agromyces allii</name>
    <dbReference type="NCBI Taxonomy" id="393607"/>
    <lineage>
        <taxon>Bacteria</taxon>
        <taxon>Bacillati</taxon>
        <taxon>Actinomycetota</taxon>
        <taxon>Actinomycetes</taxon>
        <taxon>Micrococcales</taxon>
        <taxon>Microbacteriaceae</taxon>
        <taxon>Agromyces</taxon>
    </lineage>
</organism>
<dbReference type="Pfam" id="PF00535">
    <property type="entry name" value="Glycos_transf_2"/>
    <property type="match status" value="1"/>
</dbReference>
<comment type="caution">
    <text evidence="2">The sequence shown here is derived from an EMBL/GenBank/DDBJ whole genome shotgun (WGS) entry which is preliminary data.</text>
</comment>
<evidence type="ECO:0000313" key="2">
    <source>
        <dbReference type="EMBL" id="GAA1943450.1"/>
    </source>
</evidence>
<dbReference type="CDD" id="cd00761">
    <property type="entry name" value="Glyco_tranf_GTA_type"/>
    <property type="match status" value="1"/>
</dbReference>
<evidence type="ECO:0000259" key="1">
    <source>
        <dbReference type="Pfam" id="PF00535"/>
    </source>
</evidence>
<protein>
    <recommendedName>
        <fullName evidence="1">Glycosyltransferase 2-like domain-containing protein</fullName>
    </recommendedName>
</protein>
<keyword evidence="3" id="KW-1185">Reference proteome</keyword>
<proteinExistence type="predicted"/>
<dbReference type="PANTHER" id="PTHR22916">
    <property type="entry name" value="GLYCOSYLTRANSFERASE"/>
    <property type="match status" value="1"/>
</dbReference>
<dbReference type="EMBL" id="BAAAMK010000001">
    <property type="protein sequence ID" value="GAA1943450.1"/>
    <property type="molecule type" value="Genomic_DNA"/>
</dbReference>
<evidence type="ECO:0000313" key="3">
    <source>
        <dbReference type="Proteomes" id="UP001499954"/>
    </source>
</evidence>
<dbReference type="SUPFAM" id="SSF53448">
    <property type="entry name" value="Nucleotide-diphospho-sugar transferases"/>
    <property type="match status" value="1"/>
</dbReference>
<dbReference type="RefSeq" id="WP_170298451.1">
    <property type="nucleotide sequence ID" value="NZ_BAAAMK010000001.1"/>
</dbReference>